<feature type="binding site" evidence="18">
    <location>
        <position position="26"/>
    </location>
    <ligand>
        <name>a divalent metal cation</name>
        <dbReference type="ChEBI" id="CHEBI:60240"/>
    </ligand>
</feature>
<proteinExistence type="inferred from homology"/>
<dbReference type="PANTHER" id="PTHR34299:SF1">
    <property type="entry name" value="DIACYLGLYCEROL KINASE"/>
    <property type="match status" value="1"/>
</dbReference>
<evidence type="ECO:0000256" key="8">
    <source>
        <dbReference type="ARBA" id="ARBA00022777"/>
    </source>
</evidence>
<feature type="transmembrane region" description="Helical" evidence="19">
    <location>
        <begin position="55"/>
        <end position="73"/>
    </location>
</feature>
<dbReference type="InterPro" id="IPR036945">
    <property type="entry name" value="DAGK_sf"/>
</dbReference>
<dbReference type="RefSeq" id="WP_112304549.1">
    <property type="nucleotide sequence ID" value="NZ_QMDV01000001.1"/>
</dbReference>
<evidence type="ECO:0000256" key="14">
    <source>
        <dbReference type="ARBA" id="ARBA00023264"/>
    </source>
</evidence>
<feature type="binding site" evidence="17">
    <location>
        <begin position="92"/>
        <end position="93"/>
    </location>
    <ligand>
        <name>ATP</name>
        <dbReference type="ChEBI" id="CHEBI:30616"/>
    </ligand>
</feature>
<keyword evidence="11" id="KW-0443">Lipid metabolism</keyword>
<evidence type="ECO:0000256" key="10">
    <source>
        <dbReference type="ARBA" id="ARBA00022989"/>
    </source>
</evidence>
<feature type="transmembrane region" description="Helical" evidence="19">
    <location>
        <begin position="94"/>
        <end position="119"/>
    </location>
</feature>
<keyword evidence="12 19" id="KW-0472">Membrane</keyword>
<comment type="caution">
    <text evidence="20">The sequence shown here is derived from an EMBL/GenBank/DDBJ whole genome shotgun (WGS) entry which is preliminary data.</text>
</comment>
<evidence type="ECO:0000256" key="16">
    <source>
        <dbReference type="PIRSR" id="PIRSR600829-2"/>
    </source>
</evidence>
<keyword evidence="5" id="KW-0808">Transferase</keyword>
<dbReference type="AlphaFoldDB" id="A0A364RJ50"/>
<accession>A0A364RJ50</accession>
<evidence type="ECO:0000256" key="11">
    <source>
        <dbReference type="ARBA" id="ARBA00023098"/>
    </source>
</evidence>
<keyword evidence="8 20" id="KW-0418">Kinase</keyword>
<comment type="similarity">
    <text evidence="2">Belongs to the bacterial diacylglycerol kinase family.</text>
</comment>
<evidence type="ECO:0000256" key="17">
    <source>
        <dbReference type="PIRSR" id="PIRSR600829-3"/>
    </source>
</evidence>
<dbReference type="GO" id="GO:0005886">
    <property type="term" value="C:plasma membrane"/>
    <property type="evidence" value="ECO:0007669"/>
    <property type="project" value="UniProtKB-SubCell"/>
</dbReference>
<comment type="subcellular location">
    <subcellularLocation>
        <location evidence="1">Cell membrane</location>
        <topology evidence="1">Multi-pass membrane protein</topology>
    </subcellularLocation>
</comment>
<keyword evidence="21" id="KW-1185">Reference proteome</keyword>
<feature type="transmembrane region" description="Helical" evidence="19">
    <location>
        <begin position="31"/>
        <end position="49"/>
    </location>
</feature>
<dbReference type="EMBL" id="QMDV01000001">
    <property type="protein sequence ID" value="RAU84268.1"/>
    <property type="molecule type" value="Genomic_DNA"/>
</dbReference>
<protein>
    <submittedName>
        <fullName evidence="20">Diacylglycerol kinase family protein</fullName>
    </submittedName>
</protein>
<dbReference type="GO" id="GO:0008654">
    <property type="term" value="P:phospholipid biosynthetic process"/>
    <property type="evidence" value="ECO:0007669"/>
    <property type="project" value="UniProtKB-KW"/>
</dbReference>
<evidence type="ECO:0000256" key="13">
    <source>
        <dbReference type="ARBA" id="ARBA00023209"/>
    </source>
</evidence>
<keyword evidence="18" id="KW-0479">Metal-binding</keyword>
<reference evidence="20 21" key="1">
    <citation type="submission" date="2018-06" db="EMBL/GenBank/DDBJ databases">
        <authorList>
            <person name="Liu Z.-W."/>
        </authorList>
    </citation>
    <scope>NUCLEOTIDE SEQUENCE [LARGE SCALE GENOMIC DNA]</scope>
    <source>
        <strain evidence="20 21">2b14</strain>
    </source>
</reference>
<comment type="cofactor">
    <cofactor evidence="18">
        <name>Mg(2+)</name>
        <dbReference type="ChEBI" id="CHEBI:18420"/>
    </cofactor>
    <text evidence="18">Mn(2+), Zn(2+), Cd(2+) and Co(2+) support activity to lesser extents.</text>
</comment>
<evidence type="ECO:0000256" key="6">
    <source>
        <dbReference type="ARBA" id="ARBA00022692"/>
    </source>
</evidence>
<organism evidence="20 21">
    <name type="scientific">Pontibacter arcticus</name>
    <dbReference type="NCBI Taxonomy" id="2080288"/>
    <lineage>
        <taxon>Bacteria</taxon>
        <taxon>Pseudomonadati</taxon>
        <taxon>Bacteroidota</taxon>
        <taxon>Cytophagia</taxon>
        <taxon>Cytophagales</taxon>
        <taxon>Hymenobacteraceae</taxon>
        <taxon>Pontibacter</taxon>
    </lineage>
</organism>
<dbReference type="CDD" id="cd14265">
    <property type="entry name" value="UDPK_IM_like"/>
    <property type="match status" value="1"/>
</dbReference>
<keyword evidence="14" id="KW-1208">Phospholipid metabolism</keyword>
<evidence type="ECO:0000256" key="15">
    <source>
        <dbReference type="PIRSR" id="PIRSR600829-1"/>
    </source>
</evidence>
<feature type="binding site" evidence="16">
    <location>
        <position position="67"/>
    </location>
    <ligand>
        <name>substrate</name>
    </ligand>
</feature>
<evidence type="ECO:0000256" key="1">
    <source>
        <dbReference type="ARBA" id="ARBA00004651"/>
    </source>
</evidence>
<evidence type="ECO:0000256" key="3">
    <source>
        <dbReference type="ARBA" id="ARBA00022475"/>
    </source>
</evidence>
<dbReference type="Pfam" id="PF01219">
    <property type="entry name" value="DAGK_prokar"/>
    <property type="match status" value="1"/>
</dbReference>
<evidence type="ECO:0000256" key="12">
    <source>
        <dbReference type="ARBA" id="ARBA00023136"/>
    </source>
</evidence>
<dbReference type="Gene3D" id="1.10.287.3610">
    <property type="match status" value="1"/>
</dbReference>
<dbReference type="InterPro" id="IPR000829">
    <property type="entry name" value="DAGK"/>
</dbReference>
<gene>
    <name evidence="20" type="ORF">DP923_04295</name>
</gene>
<keyword evidence="10 19" id="KW-1133">Transmembrane helix</keyword>
<feature type="active site" description="Proton acceptor" evidence="15">
    <location>
        <position position="67"/>
    </location>
</feature>
<evidence type="ECO:0000313" key="21">
    <source>
        <dbReference type="Proteomes" id="UP000251692"/>
    </source>
</evidence>
<dbReference type="GO" id="GO:0046872">
    <property type="term" value="F:metal ion binding"/>
    <property type="evidence" value="ECO:0007669"/>
    <property type="project" value="UniProtKB-KW"/>
</dbReference>
<keyword evidence="13" id="KW-0594">Phospholipid biosynthesis</keyword>
<feature type="binding site" evidence="17">
    <location>
        <position position="74"/>
    </location>
    <ligand>
        <name>ATP</name>
        <dbReference type="ChEBI" id="CHEBI:30616"/>
    </ligand>
</feature>
<evidence type="ECO:0000256" key="19">
    <source>
        <dbReference type="SAM" id="Phobius"/>
    </source>
</evidence>
<evidence type="ECO:0000256" key="2">
    <source>
        <dbReference type="ARBA" id="ARBA00005967"/>
    </source>
</evidence>
<dbReference type="InterPro" id="IPR033717">
    <property type="entry name" value="UDPK"/>
</dbReference>
<name>A0A364RJ50_9BACT</name>
<dbReference type="GO" id="GO:0005524">
    <property type="term" value="F:ATP binding"/>
    <property type="evidence" value="ECO:0007669"/>
    <property type="project" value="UniProtKB-KW"/>
</dbReference>
<keyword evidence="3" id="KW-1003">Cell membrane</keyword>
<keyword evidence="4" id="KW-0444">Lipid biosynthesis</keyword>
<dbReference type="OrthoDB" id="1493837at2"/>
<evidence type="ECO:0000256" key="18">
    <source>
        <dbReference type="PIRSR" id="PIRSR600829-4"/>
    </source>
</evidence>
<reference evidence="20 21" key="2">
    <citation type="submission" date="2018-07" db="EMBL/GenBank/DDBJ databases">
        <title>Pontibacter sp. 2b14 genomic sequence and assembly.</title>
        <authorList>
            <person name="Du Z.-J."/>
        </authorList>
    </citation>
    <scope>NUCLEOTIDE SEQUENCE [LARGE SCALE GENOMIC DNA]</scope>
    <source>
        <strain evidence="20 21">2b14</strain>
    </source>
</reference>
<feature type="binding site" evidence="18">
    <location>
        <position position="74"/>
    </location>
    <ligand>
        <name>a divalent metal cation</name>
        <dbReference type="ChEBI" id="CHEBI:60240"/>
    </ligand>
</feature>
<keyword evidence="6 19" id="KW-0812">Transmembrane</keyword>
<dbReference type="PANTHER" id="PTHR34299">
    <property type="entry name" value="DIACYLGLYCEROL KINASE"/>
    <property type="match status" value="1"/>
</dbReference>
<evidence type="ECO:0000313" key="20">
    <source>
        <dbReference type="EMBL" id="RAU84268.1"/>
    </source>
</evidence>
<feature type="binding site" evidence="17">
    <location>
        <position position="26"/>
    </location>
    <ligand>
        <name>ATP</name>
        <dbReference type="ChEBI" id="CHEBI:30616"/>
    </ligand>
</feature>
<keyword evidence="9 17" id="KW-0067">ATP-binding</keyword>
<keyword evidence="18" id="KW-0460">Magnesium</keyword>
<evidence type="ECO:0000256" key="5">
    <source>
        <dbReference type="ARBA" id="ARBA00022679"/>
    </source>
</evidence>
<evidence type="ECO:0000256" key="7">
    <source>
        <dbReference type="ARBA" id="ARBA00022741"/>
    </source>
</evidence>
<sequence length="126" mass="13990">MESYFKKRYNSFRFAFRGIAAAIRSEPHMRLHFLAALGVTVAGFLFDITRWEWCLLILSMGLVIVSEIINTAIETLTNLVSPEWNELAGKTKDLAAGAVLVAAFTAALVGAVVFVPYVLQFLDSYL</sequence>
<evidence type="ECO:0000256" key="4">
    <source>
        <dbReference type="ARBA" id="ARBA00022516"/>
    </source>
</evidence>
<dbReference type="GO" id="GO:0016301">
    <property type="term" value="F:kinase activity"/>
    <property type="evidence" value="ECO:0007669"/>
    <property type="project" value="UniProtKB-KW"/>
</dbReference>
<evidence type="ECO:0000256" key="9">
    <source>
        <dbReference type="ARBA" id="ARBA00022840"/>
    </source>
</evidence>
<keyword evidence="7 17" id="KW-0547">Nucleotide-binding</keyword>
<dbReference type="Proteomes" id="UP000251692">
    <property type="component" value="Unassembled WGS sequence"/>
</dbReference>